<evidence type="ECO:0000313" key="9">
    <source>
        <dbReference type="Proteomes" id="UP000222056"/>
    </source>
</evidence>
<evidence type="ECO:0000256" key="4">
    <source>
        <dbReference type="ARBA" id="ARBA00023143"/>
    </source>
</evidence>
<protein>
    <recommendedName>
        <fullName evidence="3 6">Flagellar basal body rod protein FlgB</fullName>
    </recommendedName>
</protein>
<reference evidence="9" key="1">
    <citation type="submission" date="2016-10" db="EMBL/GenBank/DDBJ databases">
        <authorList>
            <person name="Varghese N."/>
            <person name="Submissions S."/>
        </authorList>
    </citation>
    <scope>NUCLEOTIDE SEQUENCE [LARGE SCALE GENOMIC DNA]</scope>
    <source>
        <strain evidence="9">ATCC 35263</strain>
    </source>
</reference>
<evidence type="ECO:0000259" key="7">
    <source>
        <dbReference type="Pfam" id="PF00460"/>
    </source>
</evidence>
<dbReference type="InterPro" id="IPR006300">
    <property type="entry name" value="FlgB"/>
</dbReference>
<dbReference type="EMBL" id="FNWJ01000002">
    <property type="protein sequence ID" value="SEH14697.1"/>
    <property type="molecule type" value="Genomic_DNA"/>
</dbReference>
<dbReference type="RefSeq" id="WP_093118153.1">
    <property type="nucleotide sequence ID" value="NZ_FNWJ01000002.1"/>
</dbReference>
<dbReference type="OrthoDB" id="9788334at2"/>
<dbReference type="GO" id="GO:0071978">
    <property type="term" value="P:bacterial-type flagellum-dependent swarming motility"/>
    <property type="evidence" value="ECO:0007669"/>
    <property type="project" value="TreeGrafter"/>
</dbReference>
<dbReference type="Pfam" id="PF00460">
    <property type="entry name" value="Flg_bb_rod"/>
    <property type="match status" value="1"/>
</dbReference>
<comment type="function">
    <text evidence="5 6">Structural component of flagellum, the bacterial motility apparatus. Part of the rod structure of flagellar basal body.</text>
</comment>
<organism evidence="8 9">
    <name type="scientific">Thermoleophilum album</name>
    <dbReference type="NCBI Taxonomy" id="29539"/>
    <lineage>
        <taxon>Bacteria</taxon>
        <taxon>Bacillati</taxon>
        <taxon>Actinomycetota</taxon>
        <taxon>Thermoleophilia</taxon>
        <taxon>Thermoleophilales</taxon>
        <taxon>Thermoleophilaceae</taxon>
        <taxon>Thermoleophilum</taxon>
    </lineage>
</organism>
<dbReference type="STRING" id="29539.SAMN02745716_1711"/>
<keyword evidence="8" id="KW-0969">Cilium</keyword>
<dbReference type="GO" id="GO:0030694">
    <property type="term" value="C:bacterial-type flagellum basal body, rod"/>
    <property type="evidence" value="ECO:0007669"/>
    <property type="project" value="InterPro"/>
</dbReference>
<feature type="domain" description="Flagellar basal body rod protein N-terminal" evidence="7">
    <location>
        <begin position="18"/>
        <end position="38"/>
    </location>
</feature>
<evidence type="ECO:0000256" key="6">
    <source>
        <dbReference type="PIRNR" id="PIRNR002889"/>
    </source>
</evidence>
<dbReference type="PIRSF" id="PIRSF002889">
    <property type="entry name" value="Rod_FlgB"/>
    <property type="match status" value="1"/>
</dbReference>
<dbReference type="AlphaFoldDB" id="A0A1H6FV94"/>
<comment type="similarity">
    <text evidence="2 6">Belongs to the flagella basal body rod proteins family.</text>
</comment>
<dbReference type="PANTHER" id="PTHR30435">
    <property type="entry name" value="FLAGELLAR PROTEIN"/>
    <property type="match status" value="1"/>
</dbReference>
<evidence type="ECO:0000313" key="8">
    <source>
        <dbReference type="EMBL" id="SEH14697.1"/>
    </source>
</evidence>
<evidence type="ECO:0000256" key="2">
    <source>
        <dbReference type="ARBA" id="ARBA00009677"/>
    </source>
</evidence>
<keyword evidence="9" id="KW-1185">Reference proteome</keyword>
<keyword evidence="8" id="KW-0282">Flagellum</keyword>
<evidence type="ECO:0000256" key="1">
    <source>
        <dbReference type="ARBA" id="ARBA00004117"/>
    </source>
</evidence>
<comment type="subunit">
    <text evidence="6">The basal body constitutes a major portion of the flagellar organelle and consists of a number of rings mounted on a central rod.</text>
</comment>
<evidence type="ECO:0000256" key="5">
    <source>
        <dbReference type="ARBA" id="ARBA00024934"/>
    </source>
</evidence>
<sequence>MQLFDLTQTALEAAIRGASLRQGLLASNLANVNTPGYQRRDLDFHAALRAALAAGDPENVQFAPTFAAAGPMRADGNTVDPDREAAEIAKNGLDFEALVRVARARISILETAMGVVR</sequence>
<dbReference type="PANTHER" id="PTHR30435:SF12">
    <property type="entry name" value="FLAGELLAR BASAL BODY ROD PROTEIN FLGB"/>
    <property type="match status" value="1"/>
</dbReference>
<comment type="subcellular location">
    <subcellularLocation>
        <location evidence="1 6">Bacterial flagellum basal body</location>
    </subcellularLocation>
</comment>
<evidence type="ECO:0000256" key="3">
    <source>
        <dbReference type="ARBA" id="ARBA00014376"/>
    </source>
</evidence>
<keyword evidence="8" id="KW-0966">Cell projection</keyword>
<name>A0A1H6FV94_THEAL</name>
<accession>A0A1H6FV94</accession>
<dbReference type="NCBIfam" id="TIGR01396">
    <property type="entry name" value="FlgB"/>
    <property type="match status" value="1"/>
</dbReference>
<keyword evidence="4 6" id="KW-0975">Bacterial flagellum</keyword>
<dbReference type="InterPro" id="IPR001444">
    <property type="entry name" value="Flag_bb_rod_N"/>
</dbReference>
<proteinExistence type="inferred from homology"/>
<gene>
    <name evidence="8" type="ORF">SAMN02745716_1711</name>
</gene>
<dbReference type="Proteomes" id="UP000222056">
    <property type="component" value="Unassembled WGS sequence"/>
</dbReference>